<sequence length="226" mass="25402">MSGQDYVQLTLFPEGSRASLSPLPGNEEARKMTVSSGRKWLGLSHNSGPLGLLEKMLLESSIWHSTMFYLIWKPRGTKRGHFLFQLMLSAPRTGDTGQQLWPTPKASMKGDCPAERNRRSPDLASAVKMFATPQARDFMTGQASRWEDQEHRSRNLNDQVAMYPTPRSGSMCGGQHAQKSLKVLEKEKKITQEEYQSMSAGNGGQLNPQWVEWLMGFPNGWTDLNV</sequence>
<name>A0A8S5Q9N4_9CAUD</name>
<evidence type="ECO:0000256" key="1">
    <source>
        <dbReference type="SAM" id="MobiDB-lite"/>
    </source>
</evidence>
<evidence type="ECO:0000313" key="2">
    <source>
        <dbReference type="EMBL" id="DAE15515.1"/>
    </source>
</evidence>
<proteinExistence type="predicted"/>
<accession>A0A8S5Q9N4</accession>
<organism evidence="2">
    <name type="scientific">Podoviridae sp. ctZ5d16</name>
    <dbReference type="NCBI Taxonomy" id="2825257"/>
    <lineage>
        <taxon>Viruses</taxon>
        <taxon>Duplodnaviria</taxon>
        <taxon>Heunggongvirae</taxon>
        <taxon>Uroviricota</taxon>
        <taxon>Caudoviricetes</taxon>
    </lineage>
</organism>
<feature type="region of interest" description="Disordered" evidence="1">
    <location>
        <begin position="94"/>
        <end position="120"/>
    </location>
</feature>
<protein>
    <submittedName>
        <fullName evidence="2">Uncharacterized protein</fullName>
    </submittedName>
</protein>
<reference evidence="2" key="1">
    <citation type="journal article" date="2021" name="Proc. Natl. Acad. Sci. U.S.A.">
        <title>A Catalog of Tens of Thousands of Viruses from Human Metagenomes Reveals Hidden Associations with Chronic Diseases.</title>
        <authorList>
            <person name="Tisza M.J."/>
            <person name="Buck C.B."/>
        </authorList>
    </citation>
    <scope>NUCLEOTIDE SEQUENCE</scope>
    <source>
        <strain evidence="2">CtZ5d16</strain>
    </source>
</reference>
<dbReference type="EMBL" id="BK015606">
    <property type="protein sequence ID" value="DAE15515.1"/>
    <property type="molecule type" value="Genomic_DNA"/>
</dbReference>